<reference evidence="2" key="2">
    <citation type="journal article" date="2015" name="Fish Shellfish Immunol.">
        <title>Early steps in the European eel (Anguilla anguilla)-Vibrio vulnificus interaction in the gills: Role of the RtxA13 toxin.</title>
        <authorList>
            <person name="Callol A."/>
            <person name="Pajuelo D."/>
            <person name="Ebbesson L."/>
            <person name="Teles M."/>
            <person name="MacKenzie S."/>
            <person name="Amaro C."/>
        </authorList>
    </citation>
    <scope>NUCLEOTIDE SEQUENCE</scope>
</reference>
<dbReference type="EMBL" id="GBXM01042123">
    <property type="protein sequence ID" value="JAH66454.1"/>
    <property type="molecule type" value="Transcribed_RNA"/>
</dbReference>
<evidence type="ECO:0000256" key="1">
    <source>
        <dbReference type="SAM" id="MobiDB-lite"/>
    </source>
</evidence>
<name>A0A0E9UKT7_ANGAN</name>
<sequence>MRRRRAGGRIYCQTAFNLLRGNITDLREKQPFSPGRTGAGRGAGLGDRLFFD</sequence>
<evidence type="ECO:0000313" key="2">
    <source>
        <dbReference type="EMBL" id="JAH66454.1"/>
    </source>
</evidence>
<organism evidence="2">
    <name type="scientific">Anguilla anguilla</name>
    <name type="common">European freshwater eel</name>
    <name type="synonym">Muraena anguilla</name>
    <dbReference type="NCBI Taxonomy" id="7936"/>
    <lineage>
        <taxon>Eukaryota</taxon>
        <taxon>Metazoa</taxon>
        <taxon>Chordata</taxon>
        <taxon>Craniata</taxon>
        <taxon>Vertebrata</taxon>
        <taxon>Euteleostomi</taxon>
        <taxon>Actinopterygii</taxon>
        <taxon>Neopterygii</taxon>
        <taxon>Teleostei</taxon>
        <taxon>Anguilliformes</taxon>
        <taxon>Anguillidae</taxon>
        <taxon>Anguilla</taxon>
    </lineage>
</organism>
<protein>
    <submittedName>
        <fullName evidence="2">Uncharacterized protein</fullName>
    </submittedName>
</protein>
<proteinExistence type="predicted"/>
<dbReference type="AlphaFoldDB" id="A0A0E9UKT7"/>
<feature type="region of interest" description="Disordered" evidence="1">
    <location>
        <begin position="28"/>
        <end position="52"/>
    </location>
</feature>
<accession>A0A0E9UKT7</accession>
<reference evidence="2" key="1">
    <citation type="submission" date="2014-11" db="EMBL/GenBank/DDBJ databases">
        <authorList>
            <person name="Amaro Gonzalez C."/>
        </authorList>
    </citation>
    <scope>NUCLEOTIDE SEQUENCE</scope>
</reference>